<dbReference type="AlphaFoldDB" id="A0A7U6GDG2"/>
<reference evidence="1 2" key="1">
    <citation type="submission" date="2011-01" db="EMBL/GenBank/DDBJ databases">
        <title>Whole genome sequence of Caldisericum exile AZM16c01.</title>
        <authorList>
            <person name="Narita-Yamada S."/>
            <person name="Kawakoshi A."/>
            <person name="Nakamura S."/>
            <person name="Sasagawa M."/>
            <person name="Fukada J."/>
            <person name="Sekine M."/>
            <person name="Kato Y."/>
            <person name="Fukai R."/>
            <person name="Sasaki K."/>
            <person name="Hanamaki A."/>
            <person name="Narita H."/>
            <person name="Konno Y."/>
            <person name="Mori K."/>
            <person name="Yamazaki S."/>
            <person name="Suzuki K."/>
            <person name="Fujita N."/>
        </authorList>
    </citation>
    <scope>NUCLEOTIDE SEQUENCE [LARGE SCALE GENOMIC DNA]</scope>
    <source>
        <strain evidence="2">DSM 21853 / NBRC 104410 / AZM16c01</strain>
    </source>
</reference>
<protein>
    <submittedName>
        <fullName evidence="1">Hydrolase</fullName>
    </submittedName>
</protein>
<dbReference type="EMBL" id="AP012051">
    <property type="protein sequence ID" value="BAL80320.1"/>
    <property type="molecule type" value="Genomic_DNA"/>
</dbReference>
<dbReference type="GO" id="GO:0016810">
    <property type="term" value="F:hydrolase activity, acting on carbon-nitrogen (but not peptide) bonds"/>
    <property type="evidence" value="ECO:0007669"/>
    <property type="project" value="InterPro"/>
</dbReference>
<keyword evidence="1" id="KW-0378">Hydrolase</keyword>
<proteinExistence type="predicted"/>
<evidence type="ECO:0000313" key="1">
    <source>
        <dbReference type="EMBL" id="BAL80320.1"/>
    </source>
</evidence>
<dbReference type="RefSeq" id="WP_014452727.1">
    <property type="nucleotide sequence ID" value="NC_017096.1"/>
</dbReference>
<keyword evidence="2" id="KW-1185">Reference proteome</keyword>
<dbReference type="SUPFAM" id="SSF51338">
    <property type="entry name" value="Composite domain of metallo-dependent hydrolases"/>
    <property type="match status" value="1"/>
</dbReference>
<name>A0A7U6GDG2_CALEA</name>
<accession>A0A7U6GDG2</accession>
<dbReference type="Proteomes" id="UP000004793">
    <property type="component" value="Chromosome"/>
</dbReference>
<sequence length="62" mass="7164">MRNAKLRFTNERVDIAIENGVIKEIGKVYGTHKLEINVKGNLVTESFVNPHLHLCKYLHFSK</sequence>
<dbReference type="KEGG" id="cex:CSE_01940"/>
<evidence type="ECO:0000313" key="2">
    <source>
        <dbReference type="Proteomes" id="UP000004793"/>
    </source>
</evidence>
<dbReference type="InterPro" id="IPR011059">
    <property type="entry name" value="Metal-dep_hydrolase_composite"/>
</dbReference>
<organism evidence="1 2">
    <name type="scientific">Caldisericum exile (strain DSM 21853 / NBRC 104410 / AZM16c01)</name>
    <dbReference type="NCBI Taxonomy" id="511051"/>
    <lineage>
        <taxon>Bacteria</taxon>
        <taxon>Pseudomonadati</taxon>
        <taxon>Caldisericota/Cryosericota group</taxon>
        <taxon>Caldisericota</taxon>
        <taxon>Caldisericia</taxon>
        <taxon>Caldisericales</taxon>
        <taxon>Caldisericaceae</taxon>
        <taxon>Caldisericum</taxon>
    </lineage>
</organism>
<dbReference type="Gene3D" id="2.30.40.10">
    <property type="entry name" value="Urease, subunit C, domain 1"/>
    <property type="match status" value="1"/>
</dbReference>
<gene>
    <name evidence="1" type="ordered locus">CSE_01940</name>
</gene>